<dbReference type="STRING" id="1890364.A0A2P6NCQ7"/>
<keyword evidence="1" id="KW-0677">Repeat</keyword>
<organism evidence="6 7">
    <name type="scientific">Planoprotostelium fungivorum</name>
    <dbReference type="NCBI Taxonomy" id="1890364"/>
    <lineage>
        <taxon>Eukaryota</taxon>
        <taxon>Amoebozoa</taxon>
        <taxon>Evosea</taxon>
        <taxon>Variosea</taxon>
        <taxon>Cavosteliida</taxon>
        <taxon>Cavosteliaceae</taxon>
        <taxon>Planoprotostelium</taxon>
    </lineage>
</organism>
<dbReference type="EMBL" id="MDYQ01000119">
    <property type="protein sequence ID" value="PRP81744.1"/>
    <property type="molecule type" value="Genomic_DNA"/>
</dbReference>
<dbReference type="Gene3D" id="1.10.238.10">
    <property type="entry name" value="EF-hand"/>
    <property type="match status" value="2"/>
</dbReference>
<dbReference type="Proteomes" id="UP000241769">
    <property type="component" value="Unassembled WGS sequence"/>
</dbReference>
<dbReference type="InterPro" id="IPR050230">
    <property type="entry name" value="CALM/Myosin/TropC-like"/>
</dbReference>
<dbReference type="PROSITE" id="PS00018">
    <property type="entry name" value="EF_HAND_1"/>
    <property type="match status" value="2"/>
</dbReference>
<protein>
    <recommendedName>
        <fullName evidence="5">EF-hand domain-containing protein</fullName>
    </recommendedName>
</protein>
<dbReference type="PANTHER" id="PTHR23048">
    <property type="entry name" value="MYOSIN LIGHT CHAIN 1, 3"/>
    <property type="match status" value="1"/>
</dbReference>
<dbReference type="FunFam" id="1.10.238.10:FF:000001">
    <property type="entry name" value="Calmodulin 1"/>
    <property type="match status" value="1"/>
</dbReference>
<proteinExistence type="predicted"/>
<dbReference type="InterPro" id="IPR018247">
    <property type="entry name" value="EF_Hand_1_Ca_BS"/>
</dbReference>
<dbReference type="SUPFAM" id="SSF47473">
    <property type="entry name" value="EF-hand"/>
    <property type="match status" value="1"/>
</dbReference>
<dbReference type="InterPro" id="IPR002048">
    <property type="entry name" value="EF_hand_dom"/>
</dbReference>
<dbReference type="PANTHER" id="PTHR23048:SF0">
    <property type="entry name" value="CALMODULIN LIKE 3"/>
    <property type="match status" value="1"/>
</dbReference>
<dbReference type="GO" id="GO:0016460">
    <property type="term" value="C:myosin II complex"/>
    <property type="evidence" value="ECO:0007669"/>
    <property type="project" value="TreeGrafter"/>
</dbReference>
<dbReference type="GO" id="GO:0005509">
    <property type="term" value="F:calcium ion binding"/>
    <property type="evidence" value="ECO:0007669"/>
    <property type="project" value="InterPro"/>
</dbReference>
<evidence type="ECO:0000256" key="1">
    <source>
        <dbReference type="ARBA" id="ARBA00022737"/>
    </source>
</evidence>
<evidence type="ECO:0000313" key="7">
    <source>
        <dbReference type="Proteomes" id="UP000241769"/>
    </source>
</evidence>
<keyword evidence="2" id="KW-0106">Calcium</keyword>
<comment type="caution">
    <text evidence="6">The sequence shown here is derived from an EMBL/GenBank/DDBJ whole genome shotgun (WGS) entry which is preliminary data.</text>
</comment>
<feature type="domain" description="EF-hand" evidence="5">
    <location>
        <begin position="3"/>
        <end position="38"/>
    </location>
</feature>
<name>A0A2P6NCQ7_9EUKA</name>
<dbReference type="CDD" id="cd00051">
    <property type="entry name" value="EFh"/>
    <property type="match status" value="1"/>
</dbReference>
<dbReference type="InParanoid" id="A0A2P6NCQ7"/>
<keyword evidence="7" id="KW-1185">Reference proteome</keyword>
<evidence type="ECO:0000256" key="2">
    <source>
        <dbReference type="ARBA" id="ARBA00022837"/>
    </source>
</evidence>
<evidence type="ECO:0000313" key="6">
    <source>
        <dbReference type="EMBL" id="PRP81744.1"/>
    </source>
</evidence>
<dbReference type="AlphaFoldDB" id="A0A2P6NCQ7"/>
<gene>
    <name evidence="6" type="ORF">PROFUN_10844</name>
</gene>
<evidence type="ECO:0000259" key="5">
    <source>
        <dbReference type="PROSITE" id="PS50222"/>
    </source>
</evidence>
<dbReference type="Pfam" id="PF13405">
    <property type="entry name" value="EF-hand_6"/>
    <property type="match status" value="1"/>
</dbReference>
<keyword evidence="3" id="KW-0518">Myosin</keyword>
<accession>A0A2P6NCQ7</accession>
<dbReference type="PROSITE" id="PS50222">
    <property type="entry name" value="EF_HAND_2"/>
    <property type="match status" value="3"/>
</dbReference>
<feature type="domain" description="EF-hand" evidence="5">
    <location>
        <begin position="75"/>
        <end position="110"/>
    </location>
</feature>
<evidence type="ECO:0000256" key="3">
    <source>
        <dbReference type="ARBA" id="ARBA00023123"/>
    </source>
</evidence>
<dbReference type="InterPro" id="IPR011992">
    <property type="entry name" value="EF-hand-dom_pair"/>
</dbReference>
<dbReference type="Pfam" id="PF13499">
    <property type="entry name" value="EF-hand_7"/>
    <property type="match status" value="1"/>
</dbReference>
<sequence>MKGMQEEFKEAFALFDKDKDGKLSLAEVGTALRAVGLAPTQADIKAIEKETGKNVFTLNDFVAVAQKKAAKPGPDVEDQIKEAFKILDRKNTGSIEVSELRHLLVSIGEKLTPEEVETVLKEADSNNDGKVSHQDFVRVLRAAKA</sequence>
<dbReference type="SMART" id="SM00054">
    <property type="entry name" value="EFh"/>
    <property type="match status" value="3"/>
</dbReference>
<evidence type="ECO:0000256" key="4">
    <source>
        <dbReference type="ARBA" id="ARBA00023175"/>
    </source>
</evidence>
<dbReference type="OrthoDB" id="26064at2759"/>
<feature type="domain" description="EF-hand" evidence="5">
    <location>
        <begin position="111"/>
        <end position="145"/>
    </location>
</feature>
<reference evidence="6 7" key="1">
    <citation type="journal article" date="2018" name="Genome Biol. Evol.">
        <title>Multiple Roots of Fruiting Body Formation in Amoebozoa.</title>
        <authorList>
            <person name="Hillmann F."/>
            <person name="Forbes G."/>
            <person name="Novohradska S."/>
            <person name="Ferling I."/>
            <person name="Riege K."/>
            <person name="Groth M."/>
            <person name="Westermann M."/>
            <person name="Marz M."/>
            <person name="Spaller T."/>
            <person name="Winckler T."/>
            <person name="Schaap P."/>
            <person name="Glockner G."/>
        </authorList>
    </citation>
    <scope>NUCLEOTIDE SEQUENCE [LARGE SCALE GENOMIC DNA]</scope>
    <source>
        <strain evidence="6 7">Jena</strain>
    </source>
</reference>
<keyword evidence="4" id="KW-0505">Motor protein</keyword>